<keyword evidence="2" id="KW-0472">Membrane</keyword>
<feature type="transmembrane region" description="Helical" evidence="2">
    <location>
        <begin position="26"/>
        <end position="47"/>
    </location>
</feature>
<evidence type="ECO:0000256" key="2">
    <source>
        <dbReference type="SAM" id="Phobius"/>
    </source>
</evidence>
<dbReference type="Proteomes" id="UP000250796">
    <property type="component" value="Chromosome MESINF"/>
</dbReference>
<proteinExistence type="predicted"/>
<gene>
    <name evidence="3" type="ORF">MESINF_1549</name>
</gene>
<sequence length="61" mass="6634">MISDSLTKSNKKIRPGASPGLRNSGVIVLLTIALHFKGVVPVVSLVSDVETRPFKKRFTVQ</sequence>
<dbReference type="AlphaFoldDB" id="A0A7Z7PP49"/>
<keyword evidence="2" id="KW-0812">Transmembrane</keyword>
<dbReference type="KEGG" id="minf:MESINF_1549"/>
<organism evidence="3 4">
    <name type="scientific">Mesotoga infera</name>
    <dbReference type="NCBI Taxonomy" id="1236046"/>
    <lineage>
        <taxon>Bacteria</taxon>
        <taxon>Thermotogati</taxon>
        <taxon>Thermotogota</taxon>
        <taxon>Thermotogae</taxon>
        <taxon>Kosmotogales</taxon>
        <taxon>Kosmotogaceae</taxon>
        <taxon>Mesotoga</taxon>
    </lineage>
</organism>
<evidence type="ECO:0000313" key="4">
    <source>
        <dbReference type="Proteomes" id="UP000250796"/>
    </source>
</evidence>
<evidence type="ECO:0000313" key="3">
    <source>
        <dbReference type="EMBL" id="SSC12993.1"/>
    </source>
</evidence>
<protein>
    <submittedName>
        <fullName evidence="3">Uncharacterized protein</fullName>
    </submittedName>
</protein>
<evidence type="ECO:0000256" key="1">
    <source>
        <dbReference type="SAM" id="MobiDB-lite"/>
    </source>
</evidence>
<reference evidence="3 4" key="1">
    <citation type="submission" date="2017-01" db="EMBL/GenBank/DDBJ databases">
        <authorList>
            <person name="Erauso G."/>
        </authorList>
    </citation>
    <scope>NUCLEOTIDE SEQUENCE [LARGE SCALE GENOMIC DNA]</scope>
    <source>
        <strain evidence="3">MESINF1</strain>
    </source>
</reference>
<keyword evidence="2" id="KW-1133">Transmembrane helix</keyword>
<name>A0A7Z7PP49_9BACT</name>
<dbReference type="EMBL" id="LS974202">
    <property type="protein sequence ID" value="SSC12993.1"/>
    <property type="molecule type" value="Genomic_DNA"/>
</dbReference>
<keyword evidence="4" id="KW-1185">Reference proteome</keyword>
<feature type="region of interest" description="Disordered" evidence="1">
    <location>
        <begin position="1"/>
        <end position="22"/>
    </location>
</feature>
<accession>A0A7Z7PP49</accession>